<evidence type="ECO:0000259" key="13">
    <source>
        <dbReference type="PROSITE" id="PS50089"/>
    </source>
</evidence>
<dbReference type="AlphaFoldDB" id="A0A8J5CDD7"/>
<dbReference type="InterPro" id="IPR019786">
    <property type="entry name" value="Zinc_finger_PHD-type_CS"/>
</dbReference>
<dbReference type="EMBL" id="JACMSC010000020">
    <property type="protein sequence ID" value="KAG6471759.1"/>
    <property type="molecule type" value="Genomic_DNA"/>
</dbReference>
<dbReference type="CDD" id="cd15489">
    <property type="entry name" value="PHD_SF"/>
    <property type="match status" value="1"/>
</dbReference>
<feature type="compositionally biased region" description="Low complexity" evidence="10">
    <location>
        <begin position="1115"/>
        <end position="1126"/>
    </location>
</feature>
<dbReference type="PROSITE" id="PS50016">
    <property type="entry name" value="ZF_PHD_2"/>
    <property type="match status" value="2"/>
</dbReference>
<dbReference type="SUPFAM" id="SSF57903">
    <property type="entry name" value="FYVE/PHD zinc finger"/>
    <property type="match status" value="3"/>
</dbReference>
<keyword evidence="8" id="KW-0539">Nucleus</keyword>
<feature type="region of interest" description="Disordered" evidence="10">
    <location>
        <begin position="971"/>
        <end position="1128"/>
    </location>
</feature>
<dbReference type="PROSITE" id="PS50089">
    <property type="entry name" value="ZF_RING_2"/>
    <property type="match status" value="1"/>
</dbReference>
<evidence type="ECO:0000256" key="6">
    <source>
        <dbReference type="ARBA" id="ARBA00023015"/>
    </source>
</evidence>
<dbReference type="InterPro" id="IPR013083">
    <property type="entry name" value="Znf_RING/FYVE/PHD"/>
</dbReference>
<dbReference type="InterPro" id="IPR001841">
    <property type="entry name" value="Znf_RING"/>
</dbReference>
<dbReference type="Gene3D" id="3.30.40.10">
    <property type="entry name" value="Zinc/RING finger domain, C3HC4 (zinc finger)"/>
    <property type="match status" value="3"/>
</dbReference>
<comment type="caution">
    <text evidence="14">The sequence shown here is derived from an EMBL/GenBank/DDBJ whole genome shotgun (WGS) entry which is preliminary data.</text>
</comment>
<reference evidence="14 15" key="1">
    <citation type="submission" date="2020-08" db="EMBL/GenBank/DDBJ databases">
        <title>Plant Genome Project.</title>
        <authorList>
            <person name="Zhang R.-G."/>
        </authorList>
    </citation>
    <scope>NUCLEOTIDE SEQUENCE [LARGE SCALE GENOMIC DNA]</scope>
    <source>
        <tissue evidence="14">Rhizome</tissue>
    </source>
</reference>
<feature type="transmembrane region" description="Helical" evidence="11">
    <location>
        <begin position="45"/>
        <end position="64"/>
    </location>
</feature>
<feature type="compositionally biased region" description="Polar residues" evidence="10">
    <location>
        <begin position="26"/>
        <end position="35"/>
    </location>
</feature>
<accession>A0A8J5CDD7</accession>
<dbReference type="PANTHER" id="PTHR45888:SF4">
    <property type="entry name" value="PHD FINGER PROTEIN 10"/>
    <property type="match status" value="1"/>
</dbReference>
<dbReference type="FunFam" id="3.30.40.10:FF:000238">
    <property type="entry name" value="PHD finger family protein"/>
    <property type="match status" value="1"/>
</dbReference>
<evidence type="ECO:0000259" key="12">
    <source>
        <dbReference type="PROSITE" id="PS50016"/>
    </source>
</evidence>
<keyword evidence="15" id="KW-1185">Reference proteome</keyword>
<dbReference type="Proteomes" id="UP000734854">
    <property type="component" value="Unassembled WGS sequence"/>
</dbReference>
<dbReference type="FunFam" id="3.30.40.10:FF:000638">
    <property type="entry name" value="PHD finger family protein"/>
    <property type="match status" value="1"/>
</dbReference>
<dbReference type="GO" id="GO:0005634">
    <property type="term" value="C:nucleus"/>
    <property type="evidence" value="ECO:0007669"/>
    <property type="project" value="UniProtKB-SubCell"/>
</dbReference>
<keyword evidence="3" id="KW-0677">Repeat</keyword>
<feature type="domain" description="PHD-type" evidence="12">
    <location>
        <begin position="587"/>
        <end position="645"/>
    </location>
</feature>
<dbReference type="GO" id="GO:0008270">
    <property type="term" value="F:zinc ion binding"/>
    <property type="evidence" value="ECO:0007669"/>
    <property type="project" value="UniProtKB-KW"/>
</dbReference>
<keyword evidence="11" id="KW-0472">Membrane</keyword>
<evidence type="ECO:0000256" key="4">
    <source>
        <dbReference type="ARBA" id="ARBA00022771"/>
    </source>
</evidence>
<dbReference type="PROSITE" id="PS01359">
    <property type="entry name" value="ZF_PHD_1"/>
    <property type="match status" value="1"/>
</dbReference>
<evidence type="ECO:0000256" key="3">
    <source>
        <dbReference type="ARBA" id="ARBA00022737"/>
    </source>
</evidence>
<evidence type="ECO:0000256" key="7">
    <source>
        <dbReference type="ARBA" id="ARBA00023163"/>
    </source>
</evidence>
<organism evidence="14 15">
    <name type="scientific">Zingiber officinale</name>
    <name type="common">Ginger</name>
    <name type="synonym">Amomum zingiber</name>
    <dbReference type="NCBI Taxonomy" id="94328"/>
    <lineage>
        <taxon>Eukaryota</taxon>
        <taxon>Viridiplantae</taxon>
        <taxon>Streptophyta</taxon>
        <taxon>Embryophyta</taxon>
        <taxon>Tracheophyta</taxon>
        <taxon>Spermatophyta</taxon>
        <taxon>Magnoliopsida</taxon>
        <taxon>Liliopsida</taxon>
        <taxon>Zingiberales</taxon>
        <taxon>Zingiberaceae</taxon>
        <taxon>Zingiber</taxon>
    </lineage>
</organism>
<keyword evidence="5" id="KW-0862">Zinc</keyword>
<keyword evidence="11" id="KW-1133">Transmembrane helix</keyword>
<feature type="compositionally biased region" description="Polar residues" evidence="10">
    <location>
        <begin position="1017"/>
        <end position="1041"/>
    </location>
</feature>
<feature type="domain" description="PHD-type" evidence="12">
    <location>
        <begin position="725"/>
        <end position="784"/>
    </location>
</feature>
<dbReference type="PANTHER" id="PTHR45888">
    <property type="entry name" value="HL01030P-RELATED"/>
    <property type="match status" value="1"/>
</dbReference>
<dbReference type="InterPro" id="IPR019787">
    <property type="entry name" value="Znf_PHD-finger"/>
</dbReference>
<dbReference type="InterPro" id="IPR011011">
    <property type="entry name" value="Znf_FYVE_PHD"/>
</dbReference>
<evidence type="ECO:0000256" key="10">
    <source>
        <dbReference type="SAM" id="MobiDB-lite"/>
    </source>
</evidence>
<dbReference type="InterPro" id="IPR000073">
    <property type="entry name" value="AB_hydrolase_1"/>
</dbReference>
<keyword evidence="4 9" id="KW-0863">Zinc-finger</keyword>
<evidence type="ECO:0000256" key="9">
    <source>
        <dbReference type="PROSITE-ProRule" id="PRU00175"/>
    </source>
</evidence>
<feature type="compositionally biased region" description="Polar residues" evidence="10">
    <location>
        <begin position="1"/>
        <end position="10"/>
    </location>
</feature>
<name>A0A8J5CDD7_ZINOF</name>
<dbReference type="InterPro" id="IPR029058">
    <property type="entry name" value="AB_hydrolase_fold"/>
</dbReference>
<evidence type="ECO:0000256" key="1">
    <source>
        <dbReference type="ARBA" id="ARBA00004123"/>
    </source>
</evidence>
<feature type="domain" description="RING-type" evidence="13">
    <location>
        <begin position="590"/>
        <end position="643"/>
    </location>
</feature>
<comment type="subcellular location">
    <subcellularLocation>
        <location evidence="1">Nucleus</location>
    </subcellularLocation>
</comment>
<protein>
    <submittedName>
        <fullName evidence="14">Uncharacterized protein</fullName>
    </submittedName>
</protein>
<feature type="region of interest" description="Disordered" evidence="10">
    <location>
        <begin position="1"/>
        <end position="35"/>
    </location>
</feature>
<keyword evidence="11" id="KW-0812">Transmembrane</keyword>
<evidence type="ECO:0000313" key="15">
    <source>
        <dbReference type="Proteomes" id="UP000734854"/>
    </source>
</evidence>
<dbReference type="Pfam" id="PF00561">
    <property type="entry name" value="Abhydrolase_1"/>
    <property type="match status" value="1"/>
</dbReference>
<dbReference type="SUPFAM" id="SSF53474">
    <property type="entry name" value="alpha/beta-Hydrolases"/>
    <property type="match status" value="1"/>
</dbReference>
<sequence>MADVTSSSQAEVDGSKAFEDPPLRPNSATTSPQTSSRRLPAASAFAFWAYLAAFVALLALLLPYPSPSSDHSWFLSFPNDLRLHHARGKFIKAHAVGAASLLVFAVEDGPPDGDAVLLLHGLGSSSFSFRRVLPSLASTGHRAVSIDLPGSGFSDPFPDGDSRLGGPLGWILDVFKEIKEKGVFWAFDHLVQTGEMPYDQIGVRVSGYDGSESSAYSPADIGRVIGQVIDSMGLAPVNLVIHDSATPGALSWASANPGLVRSVTLVDSSADHAAFPSWFLGTPVLGPLLLRSRIMFSGLMKLCCSRSMDGLTSEAYRLLLKAKDRKKAIVAAGKALNYSFDLGEWMRLEAMKDVPLQVLWSNMWSDRWIDEGKRISAIAQHGKFAYHSGGRWPQFFLLSPYLPRGAPMELLRYQFFLLSPYLPYRAPMELSWYIFYEAPMELLCRRICDCDLGFDSAPRREALAAEIDALEEFLRDPWAVRPAAEEEEVEEEEEEGEKGVVQVWAPRVAPPAVAAPSVAADDAGAGDEVKRAVLQRQALAASLAAEDYVRRLETGGAAVRLLLLYQEAPAEAANNLDGEYQGNSAVKVMCRVCFSGEHEGTEKALKMLSCKSCNKKYHRSCLKTLSEHRDLFDWSSWSCPACRICEICRRTGDPNKLMYCKRCDGAYHCYCQRPPHKNVGRGPYLCPKHTRCHSCGSSVPGSGPSTRWFLGYTCCDACGRLFVKGNYCPICLKVYRDSETIPMVCCDVCERWVHCLCDGISDEKYQEFQADQNLQYQCAACRGDCYQVTNIDDAVKELWKRRDIVDCDLIASLREAAGLPSKEEINSNFPYLDNEQIGPILHKNDGIKSLKFSLKGINDKFSKEHEKIVSNKMQAKKMGYQIKLNGKTEDPKLEGQNELTSLERSLRNQNVSEINSFINGGSDIISSSALPKLKIKSSKSQGLRFKECSAKSTIEMETTRSTKLVIHISSKNKIPASSSPRSETSSCHMDQDLITNFGGDDAIKHKVTDSEDDHNHTVQQDTTDGNADNHLRSSNPGSKENSPAKRAKVNENLQKINGGFPDECQLNARKHDPSMGKKRNERSLSSENETIEQSEDIIQKSKRRDISNKSEKGHSGTSLSKFTSSSCPDTKPFLKLKFKSPYFEQKSSWAPTGDEDNSVKGQRSTRKRPSTDKNGWMGNEKLSKLHLGIVKWVIDVSQGVTSSSSSSLSLFLVKHAHPWRSVIQEPGSPSM</sequence>
<dbReference type="SMART" id="SM00249">
    <property type="entry name" value="PHD"/>
    <property type="match status" value="3"/>
</dbReference>
<proteinExistence type="predicted"/>
<keyword evidence="6" id="KW-0805">Transcription regulation</keyword>
<feature type="compositionally biased region" description="Low complexity" evidence="10">
    <location>
        <begin position="977"/>
        <end position="986"/>
    </location>
</feature>
<evidence type="ECO:0000256" key="11">
    <source>
        <dbReference type="SAM" id="Phobius"/>
    </source>
</evidence>
<feature type="compositionally biased region" description="Basic and acidic residues" evidence="10">
    <location>
        <begin position="13"/>
        <end position="22"/>
    </location>
</feature>
<keyword evidence="7" id="KW-0804">Transcription</keyword>
<keyword evidence="2" id="KW-0479">Metal-binding</keyword>
<evidence type="ECO:0000313" key="14">
    <source>
        <dbReference type="EMBL" id="KAG6471759.1"/>
    </source>
</evidence>
<feature type="compositionally biased region" description="Basic and acidic residues" evidence="10">
    <location>
        <begin position="1104"/>
        <end position="1114"/>
    </location>
</feature>
<feature type="compositionally biased region" description="Basic and acidic residues" evidence="10">
    <location>
        <begin position="1001"/>
        <end position="1016"/>
    </location>
</feature>
<dbReference type="Pfam" id="PF00628">
    <property type="entry name" value="PHD"/>
    <property type="match status" value="1"/>
</dbReference>
<dbReference type="Gene3D" id="3.40.50.1820">
    <property type="entry name" value="alpha/beta hydrolase"/>
    <property type="match status" value="2"/>
</dbReference>
<gene>
    <name evidence="14" type="ORF">ZIOFF_069205</name>
</gene>
<evidence type="ECO:0000256" key="2">
    <source>
        <dbReference type="ARBA" id="ARBA00022723"/>
    </source>
</evidence>
<feature type="region of interest" description="Disordered" evidence="10">
    <location>
        <begin position="1146"/>
        <end position="1178"/>
    </location>
</feature>
<evidence type="ECO:0000256" key="8">
    <source>
        <dbReference type="ARBA" id="ARBA00023242"/>
    </source>
</evidence>
<dbReference type="InterPro" id="IPR001965">
    <property type="entry name" value="Znf_PHD"/>
</dbReference>
<evidence type="ECO:0000256" key="5">
    <source>
        <dbReference type="ARBA" id="ARBA00022833"/>
    </source>
</evidence>